<dbReference type="GO" id="GO:0008277">
    <property type="term" value="P:regulation of G protein-coupled receptor signaling pathway"/>
    <property type="evidence" value="ECO:0007669"/>
    <property type="project" value="TreeGrafter"/>
</dbReference>
<keyword evidence="4" id="KW-1052">Target cell membrane</keyword>
<evidence type="ECO:0000256" key="1">
    <source>
        <dbReference type="ARBA" id="ARBA00004175"/>
    </source>
</evidence>
<evidence type="ECO:0000256" key="2">
    <source>
        <dbReference type="ARBA" id="ARBA00022468"/>
    </source>
</evidence>
<dbReference type="EMBL" id="WVUK01000065">
    <property type="protein sequence ID" value="KAF7488641.1"/>
    <property type="molecule type" value="Genomic_DNA"/>
</dbReference>
<dbReference type="InterPro" id="IPR047161">
    <property type="entry name" value="GIT-like"/>
</dbReference>
<dbReference type="InterPro" id="IPR038508">
    <property type="entry name" value="ArfGAP_dom_sf"/>
</dbReference>
<dbReference type="GO" id="GO:0044218">
    <property type="term" value="C:other organism cell membrane"/>
    <property type="evidence" value="ECO:0007669"/>
    <property type="project" value="UniProtKB-KW"/>
</dbReference>
<keyword evidence="10 13" id="KW-0040">ANK repeat</keyword>
<dbReference type="Pfam" id="PF12205">
    <property type="entry name" value="GIT1_C"/>
    <property type="match status" value="1"/>
</dbReference>
<dbReference type="InterPro" id="IPR032352">
    <property type="entry name" value="GIT1/2_CC"/>
</dbReference>
<dbReference type="OrthoDB" id="5588096at2759"/>
<reference evidence="17" key="2">
    <citation type="submission" date="2020-01" db="EMBL/GenBank/DDBJ databases">
        <authorList>
            <person name="Korhonen P.K.K."/>
            <person name="Guangxu M.G."/>
            <person name="Wang T.W."/>
            <person name="Stroehlein A.J.S."/>
            <person name="Young N.D."/>
            <person name="Ang C.-S.A."/>
            <person name="Fernando D.W.F."/>
            <person name="Lu H.L."/>
            <person name="Taylor S.T."/>
            <person name="Ehtesham M.E.M."/>
            <person name="Najaraj S.H.N."/>
            <person name="Harsha G.H.G."/>
            <person name="Madugundu A.M."/>
            <person name="Renuse S.R."/>
            <person name="Holt D.H."/>
            <person name="Pandey A.P."/>
            <person name="Papenfuss A.P."/>
            <person name="Gasser R.B.G."/>
            <person name="Fischer K.F."/>
        </authorList>
    </citation>
    <scope>NUCLEOTIDE SEQUENCE</scope>
    <source>
        <strain evidence="17">SSS_KF_BRIS2020</strain>
    </source>
</reference>
<name>A0A834V9N9_SARSC</name>
<evidence type="ECO:0000313" key="19">
    <source>
        <dbReference type="Proteomes" id="UP000070412"/>
    </source>
</evidence>
<feature type="compositionally biased region" description="Low complexity" evidence="15">
    <location>
        <begin position="645"/>
        <end position="662"/>
    </location>
</feature>
<feature type="repeat" description="ANK" evidence="13">
    <location>
        <begin position="204"/>
        <end position="236"/>
    </location>
</feature>
<evidence type="ECO:0000313" key="17">
    <source>
        <dbReference type="EMBL" id="KAF7488641.1"/>
    </source>
</evidence>
<dbReference type="GO" id="GO:0032012">
    <property type="term" value="P:regulation of ARF protein signal transduction"/>
    <property type="evidence" value="ECO:0007669"/>
    <property type="project" value="InterPro"/>
</dbReference>
<keyword evidence="9" id="KW-0800">Toxin</keyword>
<evidence type="ECO:0000256" key="13">
    <source>
        <dbReference type="PROSITE-ProRule" id="PRU00023"/>
    </source>
</evidence>
<comment type="subcellular location">
    <subcellularLocation>
        <location evidence="1">Target cell membrane</location>
    </subcellularLocation>
</comment>
<dbReference type="InterPro" id="IPR036770">
    <property type="entry name" value="Ankyrin_rpt-contain_sf"/>
</dbReference>
<dbReference type="Pfam" id="PF12796">
    <property type="entry name" value="Ank_2"/>
    <property type="match status" value="1"/>
</dbReference>
<keyword evidence="11" id="KW-0175">Coiled coil</keyword>
<dbReference type="AlphaFoldDB" id="A0A834V9N9"/>
<gene>
    <name evidence="17" type="ORF">SSS_9074</name>
</gene>
<dbReference type="PANTHER" id="PTHR46097">
    <property type="entry name" value="G PROTEIN-COUPLED RECEPTOR KINASE INTERACTING ARFGAP"/>
    <property type="match status" value="1"/>
</dbReference>
<dbReference type="SMART" id="SM00555">
    <property type="entry name" value="GIT"/>
    <property type="match status" value="1"/>
</dbReference>
<feature type="compositionally biased region" description="Polar residues" evidence="15">
    <location>
        <begin position="673"/>
        <end position="692"/>
    </location>
</feature>
<keyword evidence="12" id="KW-1053">Target membrane</keyword>
<evidence type="ECO:0000256" key="3">
    <source>
        <dbReference type="ARBA" id="ARBA00022483"/>
    </source>
</evidence>
<evidence type="ECO:0000256" key="5">
    <source>
        <dbReference type="ARBA" id="ARBA00022723"/>
    </source>
</evidence>
<evidence type="ECO:0000256" key="12">
    <source>
        <dbReference type="ARBA" id="ARBA00023298"/>
    </source>
</evidence>
<feature type="domain" description="Arf-GAP" evidence="16">
    <location>
        <begin position="1"/>
        <end position="160"/>
    </location>
</feature>
<evidence type="ECO:0000256" key="14">
    <source>
        <dbReference type="PROSITE-ProRule" id="PRU00288"/>
    </source>
</evidence>
<evidence type="ECO:0000256" key="8">
    <source>
        <dbReference type="ARBA" id="ARBA00022833"/>
    </source>
</evidence>
<keyword evidence="8" id="KW-0862">Zinc</keyword>
<dbReference type="GO" id="GO:0008270">
    <property type="term" value="F:zinc ion binding"/>
    <property type="evidence" value="ECO:0007669"/>
    <property type="project" value="UniProtKB-KW"/>
</dbReference>
<feature type="compositionally biased region" description="Low complexity" evidence="15">
    <location>
        <begin position="937"/>
        <end position="953"/>
    </location>
</feature>
<dbReference type="Gene3D" id="1.10.220.150">
    <property type="entry name" value="Arf GTPase activating protein"/>
    <property type="match status" value="1"/>
</dbReference>
<dbReference type="InterPro" id="IPR002110">
    <property type="entry name" value="Ankyrin_rpt"/>
</dbReference>
<reference evidence="19" key="1">
    <citation type="journal article" date="2020" name="PLoS Negl. Trop. Dis.">
        <title>High-quality nuclear genome for Sarcoptes scabiei-A critical resource for a neglected parasite.</title>
        <authorList>
            <person name="Korhonen P.K."/>
            <person name="Gasser R.B."/>
            <person name="Ma G."/>
            <person name="Wang T."/>
            <person name="Stroehlein A.J."/>
            <person name="Young N.D."/>
            <person name="Ang C.S."/>
            <person name="Fernando D.D."/>
            <person name="Lu H.C."/>
            <person name="Taylor S."/>
            <person name="Reynolds S.L."/>
            <person name="Mofiz E."/>
            <person name="Najaraj S.H."/>
            <person name="Gowda H."/>
            <person name="Madugundu A."/>
            <person name="Renuse S."/>
            <person name="Holt D."/>
            <person name="Pandey A."/>
            <person name="Papenfuss A.T."/>
            <person name="Fischer K."/>
        </authorList>
    </citation>
    <scope>NUCLEOTIDE SEQUENCE [LARGE SCALE GENOMIC DNA]</scope>
</reference>
<dbReference type="Proteomes" id="UP000070412">
    <property type="component" value="Unassembled WGS sequence"/>
</dbReference>
<evidence type="ECO:0000256" key="11">
    <source>
        <dbReference type="ARBA" id="ARBA00023054"/>
    </source>
</evidence>
<dbReference type="PANTHER" id="PTHR46097:SF3">
    <property type="entry name" value="ARF GTPASE-ACTIVATING PROTEIN GIT"/>
    <property type="match status" value="1"/>
</dbReference>
<dbReference type="SUPFAM" id="SSF57863">
    <property type="entry name" value="ArfGap/RecO-like zinc finger"/>
    <property type="match status" value="1"/>
</dbReference>
<dbReference type="Pfam" id="PF16559">
    <property type="entry name" value="GIT_CC"/>
    <property type="match status" value="1"/>
</dbReference>
<dbReference type="InterPro" id="IPR001164">
    <property type="entry name" value="ArfGAP_dom"/>
</dbReference>
<dbReference type="InterPro" id="IPR022018">
    <property type="entry name" value="GIT1_C"/>
</dbReference>
<keyword evidence="12" id="KW-0472">Membrane</keyword>
<evidence type="ECO:0000256" key="9">
    <source>
        <dbReference type="ARBA" id="ARBA00023028"/>
    </source>
</evidence>
<keyword evidence="6" id="KW-0677">Repeat</keyword>
<dbReference type="PROSITE" id="PS50088">
    <property type="entry name" value="ANK_REPEAT"/>
    <property type="match status" value="1"/>
</dbReference>
<dbReference type="Gene3D" id="1.20.120.330">
    <property type="entry name" value="Nucleotidyltransferases domain 2"/>
    <property type="match status" value="1"/>
</dbReference>
<feature type="compositionally biased region" description="Low complexity" evidence="15">
    <location>
        <begin position="711"/>
        <end position="748"/>
    </location>
</feature>
<dbReference type="EnsemblMetazoa" id="SSS_9074s_mrna">
    <property type="protein sequence ID" value="KAF7488641.1"/>
    <property type="gene ID" value="SSS_9074"/>
</dbReference>
<dbReference type="GO" id="GO:0036465">
    <property type="term" value="P:synaptic vesicle recycling"/>
    <property type="evidence" value="ECO:0007669"/>
    <property type="project" value="TreeGrafter"/>
</dbReference>
<dbReference type="SMART" id="SM00105">
    <property type="entry name" value="ArfGap"/>
    <property type="match status" value="1"/>
</dbReference>
<dbReference type="Gene3D" id="1.25.40.20">
    <property type="entry name" value="Ankyrin repeat-containing domain"/>
    <property type="match status" value="1"/>
</dbReference>
<dbReference type="Pfam" id="PF01412">
    <property type="entry name" value="ArfGap"/>
    <property type="match status" value="1"/>
</dbReference>
<keyword evidence="19" id="KW-1185">Reference proteome</keyword>
<feature type="region of interest" description="Disordered" evidence="15">
    <location>
        <begin position="635"/>
        <end position="692"/>
    </location>
</feature>
<dbReference type="GO" id="GO:0098793">
    <property type="term" value="C:presynapse"/>
    <property type="evidence" value="ECO:0007669"/>
    <property type="project" value="GOC"/>
</dbReference>
<keyword evidence="3" id="KW-0268">Exocytosis</keyword>
<evidence type="ECO:0000256" key="7">
    <source>
        <dbReference type="ARBA" id="ARBA00022771"/>
    </source>
</evidence>
<sequence length="953" mass="108323">MFVLIVVKSVGGKRIFRNLSCIFAFFFLDLSDPIWTSINHGTLICDECAIIHRSLGRFISQVKPLQSKSWKPTQLQMVFDLYRNGSNSIWEHTLLDPHLVQSSSSSSSAHNSHHVIGNTKSNSFPKKKPQPNDPLHPNKSDFIIAKYQMFAYINKSQMSNIKDDCEAESDISEQLHSSVRTPNLKTSLRLLVAGANPNYIHSEKFNSPLHMAAKSGQMSQIELLLVYGANLSILDSRQKSAIDYAFEAGHDDIVWRAPNHKNGEHFLVVDIKQDFFTELDRESTTNIVSNRKKHRKSVEIFRHDLNQNLRLLCNRSFQELCRDIYDELDRREINNFVKVFYPMENGKLSILYQHTTKISATFHKRIDILIVDVLSELRQRVYGFERIDSFRKKKSDSFHLRNSYRAHKKKSSEKTFAREEDSEPLYDSVPTEDDDDNANGSLSDNNQIVKQVENSKDGDKSSFGMTKHKQANKIPSVDFTKNSFVSMDQYTELKDQILKSNELIATFIKENKGMRAEIGRLQTVVDKLVDENCHLKRLITTDQSKSPSRIIENNCLKSASFFLGNAENFSYINDPDDPSAISYENRTRPQSISNHPHLNQIDMIHNSKIINNSDDLLFDNARNSNELTRAFGNIEKSPSFKNNSRRSASSLSSSSPINSASLTDNENLERQHSSCSSKNANTPNIERNQSPRHLNYHNQILSSNEVNVKDSSSPSSSSLKSSNSFQRSSNLNNDSKSSSSKTNNINMKQLNTKPFLNSDNKNLMKKFFPTKDEVIKKIEFITNGIKELLMKAKEGKHEQFKQCSEKICNFVANLIDLFPESFESSNLDNFLQFNQALITLQKDVLQLHGECLSYNNVPRFQSNLLNQDNRFMYNNVIDKAAEVATAVKSIINLYTIQQSSSSTTTIATSTLTTTTSKNPNSNTMNDFNSDKIDGNHSYSTSSTSKASSNLNFE</sequence>
<feature type="compositionally biased region" description="Low complexity" evidence="15">
    <location>
        <begin position="912"/>
        <end position="925"/>
    </location>
</feature>
<keyword evidence="7 14" id="KW-0863">Zinc-finger</keyword>
<keyword evidence="9" id="KW-0528">Neurotoxin</keyword>
<evidence type="ECO:0000259" key="16">
    <source>
        <dbReference type="PROSITE" id="PS50115"/>
    </source>
</evidence>
<feature type="region of interest" description="Disordered" evidence="15">
    <location>
        <begin position="101"/>
        <end position="138"/>
    </location>
</feature>
<evidence type="ECO:0000256" key="4">
    <source>
        <dbReference type="ARBA" id="ARBA00022537"/>
    </source>
</evidence>
<reference evidence="18" key="3">
    <citation type="submission" date="2022-06" db="UniProtKB">
        <authorList>
            <consortium name="EnsemblMetazoa"/>
        </authorList>
    </citation>
    <scope>IDENTIFICATION</scope>
</reference>
<dbReference type="GO" id="GO:0031267">
    <property type="term" value="F:small GTPase binding"/>
    <property type="evidence" value="ECO:0007669"/>
    <property type="project" value="TreeGrafter"/>
</dbReference>
<dbReference type="Gene3D" id="1.20.5.170">
    <property type="match status" value="1"/>
</dbReference>
<evidence type="ECO:0000256" key="10">
    <source>
        <dbReference type="ARBA" id="ARBA00023043"/>
    </source>
</evidence>
<accession>A0A834V9N9</accession>
<dbReference type="GO" id="GO:0007420">
    <property type="term" value="P:brain development"/>
    <property type="evidence" value="ECO:0007669"/>
    <property type="project" value="InterPro"/>
</dbReference>
<evidence type="ECO:0000313" key="18">
    <source>
        <dbReference type="EnsemblMetazoa" id="KAF7488641.1"/>
    </source>
</evidence>
<feature type="compositionally biased region" description="Polar residues" evidence="15">
    <location>
        <begin position="438"/>
        <end position="447"/>
    </location>
</feature>
<keyword evidence="5" id="KW-0479">Metal-binding</keyword>
<feature type="region of interest" description="Disordered" evidence="15">
    <location>
        <begin position="912"/>
        <end position="953"/>
    </location>
</feature>
<dbReference type="Pfam" id="PF08518">
    <property type="entry name" value="GIT_SHD"/>
    <property type="match status" value="1"/>
</dbReference>
<evidence type="ECO:0000256" key="6">
    <source>
        <dbReference type="ARBA" id="ARBA00022737"/>
    </source>
</evidence>
<feature type="region of interest" description="Disordered" evidence="15">
    <location>
        <begin position="409"/>
        <end position="447"/>
    </location>
</feature>
<protein>
    <submittedName>
        <fullName evidence="17">ARF GTPase-activating protein GIT2</fullName>
    </submittedName>
</protein>
<evidence type="ECO:0000256" key="15">
    <source>
        <dbReference type="SAM" id="MobiDB-lite"/>
    </source>
</evidence>
<proteinExistence type="predicted"/>
<keyword evidence="2" id="KW-0343">GTPase activation</keyword>
<feature type="compositionally biased region" description="Acidic residues" evidence="15">
    <location>
        <begin position="420"/>
        <end position="437"/>
    </location>
</feature>
<dbReference type="InterPro" id="IPR013724">
    <property type="entry name" value="GIT_SHD"/>
</dbReference>
<dbReference type="InterPro" id="IPR037278">
    <property type="entry name" value="ARFGAP/RecO"/>
</dbReference>
<feature type="region of interest" description="Disordered" evidence="15">
    <location>
        <begin position="706"/>
        <end position="757"/>
    </location>
</feature>
<keyword evidence="9" id="KW-0638">Presynaptic neurotoxin</keyword>
<dbReference type="SUPFAM" id="SSF48403">
    <property type="entry name" value="Ankyrin repeat"/>
    <property type="match status" value="1"/>
</dbReference>
<dbReference type="PROSITE" id="PS50115">
    <property type="entry name" value="ARFGAP"/>
    <property type="match status" value="1"/>
</dbReference>
<dbReference type="PROSITE" id="PS50297">
    <property type="entry name" value="ANK_REP_REGION"/>
    <property type="match status" value="1"/>
</dbReference>
<dbReference type="GO" id="GO:0006887">
    <property type="term" value="P:exocytosis"/>
    <property type="evidence" value="ECO:0007669"/>
    <property type="project" value="UniProtKB-KW"/>
</dbReference>
<organism evidence="17">
    <name type="scientific">Sarcoptes scabiei</name>
    <name type="common">Itch mite</name>
    <name type="synonym">Acarus scabiei</name>
    <dbReference type="NCBI Taxonomy" id="52283"/>
    <lineage>
        <taxon>Eukaryota</taxon>
        <taxon>Metazoa</taxon>
        <taxon>Ecdysozoa</taxon>
        <taxon>Arthropoda</taxon>
        <taxon>Chelicerata</taxon>
        <taxon>Arachnida</taxon>
        <taxon>Acari</taxon>
        <taxon>Acariformes</taxon>
        <taxon>Sarcoptiformes</taxon>
        <taxon>Astigmata</taxon>
        <taxon>Psoroptidia</taxon>
        <taxon>Sarcoptoidea</taxon>
        <taxon>Sarcoptidae</taxon>
        <taxon>Sarcoptinae</taxon>
        <taxon>Sarcoptes</taxon>
    </lineage>
</organism>
<dbReference type="GO" id="GO:0044231">
    <property type="term" value="C:host cell presynaptic membrane"/>
    <property type="evidence" value="ECO:0007669"/>
    <property type="project" value="UniProtKB-KW"/>
</dbReference>
<dbReference type="GO" id="GO:0005096">
    <property type="term" value="F:GTPase activator activity"/>
    <property type="evidence" value="ECO:0007669"/>
    <property type="project" value="UniProtKB-KW"/>
</dbReference>